<name>A0A7U7CAN6_STRTR</name>
<evidence type="ECO:0000313" key="2">
    <source>
        <dbReference type="Proteomes" id="UP000509791"/>
    </source>
</evidence>
<proteinExistence type="predicted"/>
<dbReference type="EMBL" id="LR822027">
    <property type="protein sequence ID" value="CAD0151441.1"/>
    <property type="molecule type" value="Genomic_DNA"/>
</dbReference>
<organism evidence="1 2">
    <name type="scientific">Streptococcus thermophilus</name>
    <dbReference type="NCBI Taxonomy" id="1308"/>
    <lineage>
        <taxon>Bacteria</taxon>
        <taxon>Bacillati</taxon>
        <taxon>Bacillota</taxon>
        <taxon>Bacilli</taxon>
        <taxon>Lactobacillales</taxon>
        <taxon>Streptococcaceae</taxon>
        <taxon>Streptococcus</taxon>
    </lineage>
</organism>
<accession>A0A7U7CAN6</accession>
<evidence type="ECO:0000313" key="1">
    <source>
        <dbReference type="EMBL" id="CAD0151441.1"/>
    </source>
</evidence>
<sequence>MPRLSVYSFPLFIYVLAVSDGLFIVLHFLVIFTSFLLSQATQAAPATSIWYFILWLLLITIVLFLIRPKKLETIRHLSN</sequence>
<protein>
    <submittedName>
        <fullName evidence="1">Uncharacterized protein</fullName>
    </submittedName>
</protein>
<gene>
    <name evidence="1" type="ORF">STHERMO_0489</name>
</gene>
<dbReference type="AlphaFoldDB" id="A0A7U7CAN6"/>
<dbReference type="Proteomes" id="UP000509791">
    <property type="component" value="Chromosome"/>
</dbReference>
<reference evidence="1 2" key="1">
    <citation type="submission" date="2020-06" db="EMBL/GenBank/DDBJ databases">
        <authorList>
            <person name="Chuat V."/>
        </authorList>
    </citation>
    <scope>NUCLEOTIDE SEQUENCE [LARGE SCALE GENOMIC DNA]</scope>
    <source>
        <strain evidence="1">STH_CIRM_998</strain>
    </source>
</reference>